<proteinExistence type="predicted"/>
<gene>
    <name evidence="1" type="ORF">SPELUC_LOCUS3249</name>
</gene>
<accession>A0ACA9L358</accession>
<evidence type="ECO:0000313" key="1">
    <source>
        <dbReference type="EMBL" id="CAG8506107.1"/>
    </source>
</evidence>
<dbReference type="EMBL" id="CAJVPW010002422">
    <property type="protein sequence ID" value="CAG8506107.1"/>
    <property type="molecule type" value="Genomic_DNA"/>
</dbReference>
<protein>
    <submittedName>
        <fullName evidence="1">2257_t:CDS:1</fullName>
    </submittedName>
</protein>
<comment type="caution">
    <text evidence="1">The sequence shown here is derived from an EMBL/GenBank/DDBJ whole genome shotgun (WGS) entry which is preliminary data.</text>
</comment>
<dbReference type="Proteomes" id="UP000789366">
    <property type="component" value="Unassembled WGS sequence"/>
</dbReference>
<name>A0ACA9L358_9GLOM</name>
<keyword evidence="2" id="KW-1185">Reference proteome</keyword>
<reference evidence="1" key="1">
    <citation type="submission" date="2021-06" db="EMBL/GenBank/DDBJ databases">
        <authorList>
            <person name="Kallberg Y."/>
            <person name="Tangrot J."/>
            <person name="Rosling A."/>
        </authorList>
    </citation>
    <scope>NUCLEOTIDE SEQUENCE</scope>
    <source>
        <strain evidence="1">28 12/20/2015</strain>
    </source>
</reference>
<evidence type="ECO:0000313" key="2">
    <source>
        <dbReference type="Proteomes" id="UP000789366"/>
    </source>
</evidence>
<organism evidence="1 2">
    <name type="scientific">Cetraspora pellucida</name>
    <dbReference type="NCBI Taxonomy" id="1433469"/>
    <lineage>
        <taxon>Eukaryota</taxon>
        <taxon>Fungi</taxon>
        <taxon>Fungi incertae sedis</taxon>
        <taxon>Mucoromycota</taxon>
        <taxon>Glomeromycotina</taxon>
        <taxon>Glomeromycetes</taxon>
        <taxon>Diversisporales</taxon>
        <taxon>Gigasporaceae</taxon>
        <taxon>Cetraspora</taxon>
    </lineage>
</organism>
<sequence length="59" mass="6740">MKEAEALDADAISEQKKDNRELRVIVRDNKQAISNLQEQTDELKLQVSELENQVTALKT</sequence>